<dbReference type="PANTHER" id="PTHR32089:SF112">
    <property type="entry name" value="LYSOZYME-LIKE PROTEIN-RELATED"/>
    <property type="match status" value="1"/>
</dbReference>
<keyword evidence="7" id="KW-1185">Reference proteome</keyword>
<dbReference type="SMART" id="SM00283">
    <property type="entry name" value="MA"/>
    <property type="match status" value="1"/>
</dbReference>
<organism evidence="6 7">
    <name type="scientific">Propionivibrio dicarboxylicus</name>
    <dbReference type="NCBI Taxonomy" id="83767"/>
    <lineage>
        <taxon>Bacteria</taxon>
        <taxon>Pseudomonadati</taxon>
        <taxon>Pseudomonadota</taxon>
        <taxon>Betaproteobacteria</taxon>
        <taxon>Rhodocyclales</taxon>
        <taxon>Rhodocyclaceae</taxon>
        <taxon>Propionivibrio</taxon>
    </lineage>
</organism>
<dbReference type="PROSITE" id="PS50111">
    <property type="entry name" value="CHEMOTAXIS_TRANSDUC_2"/>
    <property type="match status" value="1"/>
</dbReference>
<evidence type="ECO:0000313" key="6">
    <source>
        <dbReference type="EMBL" id="SDG58888.1"/>
    </source>
</evidence>
<accession>A0A1G7VH56</accession>
<dbReference type="PANTHER" id="PTHR32089">
    <property type="entry name" value="METHYL-ACCEPTING CHEMOTAXIS PROTEIN MCPB"/>
    <property type="match status" value="1"/>
</dbReference>
<evidence type="ECO:0000256" key="1">
    <source>
        <dbReference type="ARBA" id="ARBA00023224"/>
    </source>
</evidence>
<dbReference type="STRING" id="83767.SAMN05660652_00192"/>
<dbReference type="AlphaFoldDB" id="A0A1G7VH56"/>
<evidence type="ECO:0000256" key="3">
    <source>
        <dbReference type="SAM" id="Coils"/>
    </source>
</evidence>
<dbReference type="Pfam" id="PF00015">
    <property type="entry name" value="MCPsignal"/>
    <property type="match status" value="1"/>
</dbReference>
<keyword evidence="4" id="KW-0472">Membrane</keyword>
<keyword evidence="4" id="KW-0812">Transmembrane</keyword>
<sequence>MQVQIANDRDFFAQSLRWSFYAGGVVALLSALPLAFFSLSQQGTEQPAYSLAIMMMVFAVVGTVGSVYVLMRKMCQPIAVISDVLEGAASSEGDLSRDAAGLDGSAYARIGSCYNTLMAALRRLIDMIRAQTVRIASESVQLKQNITAAVTSAESQEAASRDIASSCAAVTDTVVHVAQQVEALNQRAAEHLAAAKKSEVELNELVEDIHTINERQQTFRVTVESLSKHAHNISQIIQLIQEISDQTNLLALNAAIEAARAGEQGRGFAVVADEVRKLAERAKSAAGTITASAHEMTALADDTMEVTHQVCHDTQHAREAVQRASASFSSIVENFNVTSEGLCSMAEAAHELETANLGILDRAKEIDALSSDMGGRMRASLVSANALSASTEGILASGARFRLGYGKFEQVLGQCYAYRDQVQALLQSYADRGINVFDQNYRQIPGITPAKYETAYDKAVEKDLQAIYEEMLTTIPGAVSLIAVDIKGYAPTHCRKFSVQTGNPENDVAFSRHKRIFNDPVGIRSAQNTEAFCAQTYSQAGTGRVLTEIGTPISVSGRHWGGLRINVDPAVLI</sequence>
<gene>
    <name evidence="6" type="ORF">SAMN05660652_00192</name>
</gene>
<feature type="transmembrane region" description="Helical" evidence="4">
    <location>
        <begin position="51"/>
        <end position="71"/>
    </location>
</feature>
<keyword evidence="3" id="KW-0175">Coiled coil</keyword>
<name>A0A1G7VH56_9RHOO</name>
<feature type="coiled-coil region" evidence="3">
    <location>
        <begin position="181"/>
        <end position="215"/>
    </location>
</feature>
<evidence type="ECO:0000313" key="7">
    <source>
        <dbReference type="Proteomes" id="UP000198607"/>
    </source>
</evidence>
<dbReference type="GO" id="GO:0007165">
    <property type="term" value="P:signal transduction"/>
    <property type="evidence" value="ECO:0007669"/>
    <property type="project" value="UniProtKB-KW"/>
</dbReference>
<evidence type="ECO:0000259" key="5">
    <source>
        <dbReference type="PROSITE" id="PS50111"/>
    </source>
</evidence>
<evidence type="ECO:0000256" key="2">
    <source>
        <dbReference type="PROSITE-ProRule" id="PRU00284"/>
    </source>
</evidence>
<evidence type="ECO:0000256" key="4">
    <source>
        <dbReference type="SAM" id="Phobius"/>
    </source>
</evidence>
<dbReference type="EMBL" id="FNCY01000001">
    <property type="protein sequence ID" value="SDG58888.1"/>
    <property type="molecule type" value="Genomic_DNA"/>
</dbReference>
<dbReference type="GO" id="GO:0016020">
    <property type="term" value="C:membrane"/>
    <property type="evidence" value="ECO:0007669"/>
    <property type="project" value="InterPro"/>
</dbReference>
<reference evidence="6 7" key="1">
    <citation type="submission" date="2016-10" db="EMBL/GenBank/DDBJ databases">
        <authorList>
            <person name="de Groot N.N."/>
        </authorList>
    </citation>
    <scope>NUCLEOTIDE SEQUENCE [LARGE SCALE GENOMIC DNA]</scope>
    <source>
        <strain evidence="6 7">DSM 5885</strain>
    </source>
</reference>
<dbReference type="OrthoDB" id="2489132at2"/>
<dbReference type="SUPFAM" id="SSF58104">
    <property type="entry name" value="Methyl-accepting chemotaxis protein (MCP) signaling domain"/>
    <property type="match status" value="1"/>
</dbReference>
<dbReference type="InterPro" id="IPR004089">
    <property type="entry name" value="MCPsignal_dom"/>
</dbReference>
<feature type="domain" description="Methyl-accepting transducer" evidence="5">
    <location>
        <begin position="131"/>
        <end position="367"/>
    </location>
</feature>
<dbReference type="Gene3D" id="1.10.287.950">
    <property type="entry name" value="Methyl-accepting chemotaxis protein"/>
    <property type="match status" value="1"/>
</dbReference>
<protein>
    <submittedName>
        <fullName evidence="6">Methyl-accepting chemotaxis protein</fullName>
    </submittedName>
</protein>
<keyword evidence="4" id="KW-1133">Transmembrane helix</keyword>
<dbReference type="Proteomes" id="UP000198607">
    <property type="component" value="Unassembled WGS sequence"/>
</dbReference>
<feature type="transmembrane region" description="Helical" evidence="4">
    <location>
        <begin position="20"/>
        <end position="39"/>
    </location>
</feature>
<proteinExistence type="predicted"/>
<keyword evidence="1 2" id="KW-0807">Transducer</keyword>